<dbReference type="EMBL" id="UINC01017768">
    <property type="protein sequence ID" value="SVA74042.1"/>
    <property type="molecule type" value="Genomic_DNA"/>
</dbReference>
<gene>
    <name evidence="1" type="ORF">METZ01_LOCUS126896</name>
</gene>
<reference evidence="1" key="1">
    <citation type="submission" date="2018-05" db="EMBL/GenBank/DDBJ databases">
        <authorList>
            <person name="Lanie J.A."/>
            <person name="Ng W.-L."/>
            <person name="Kazmierczak K.M."/>
            <person name="Andrzejewski T.M."/>
            <person name="Davidsen T.M."/>
            <person name="Wayne K.J."/>
            <person name="Tettelin H."/>
            <person name="Glass J.I."/>
            <person name="Rusch D."/>
            <person name="Podicherti R."/>
            <person name="Tsui H.-C.T."/>
            <person name="Winkler M.E."/>
        </authorList>
    </citation>
    <scope>NUCLEOTIDE SEQUENCE</scope>
</reference>
<organism evidence="1">
    <name type="scientific">marine metagenome</name>
    <dbReference type="NCBI Taxonomy" id="408172"/>
    <lineage>
        <taxon>unclassified sequences</taxon>
        <taxon>metagenomes</taxon>
        <taxon>ecological metagenomes</taxon>
    </lineage>
</organism>
<accession>A0A381YBQ3</accession>
<name>A0A381YBQ3_9ZZZZ</name>
<proteinExistence type="predicted"/>
<evidence type="ECO:0000313" key="1">
    <source>
        <dbReference type="EMBL" id="SVA74042.1"/>
    </source>
</evidence>
<dbReference type="AlphaFoldDB" id="A0A381YBQ3"/>
<protein>
    <submittedName>
        <fullName evidence="1">Uncharacterized protein</fullName>
    </submittedName>
</protein>
<sequence>MAYIGRGIQWGEFAKQRIGIAGGTAPLFDGSEIGPWTLDFTSNENSLLVVLDGQIQEPNIDFTCPIGSDEFRFTVAPAAGKVCYIIFLGQELTSMSNPTMADVQSAIDISEANITASTVDEAVAYSIALGASY</sequence>